<protein>
    <submittedName>
        <fullName evidence="2">Uncharacterized protein</fullName>
    </submittedName>
</protein>
<accession>A0A0A9E770</accession>
<name>A0A0A9E770_ARUDO</name>
<dbReference type="AlphaFoldDB" id="A0A0A9E770"/>
<feature type="compositionally biased region" description="Basic residues" evidence="1">
    <location>
        <begin position="27"/>
        <end position="43"/>
    </location>
</feature>
<proteinExistence type="predicted"/>
<feature type="region of interest" description="Disordered" evidence="1">
    <location>
        <begin position="25"/>
        <end position="50"/>
    </location>
</feature>
<dbReference type="EMBL" id="GBRH01201969">
    <property type="protein sequence ID" value="JAD95926.1"/>
    <property type="molecule type" value="Transcribed_RNA"/>
</dbReference>
<organism evidence="2">
    <name type="scientific">Arundo donax</name>
    <name type="common">Giant reed</name>
    <name type="synonym">Donax arundinaceus</name>
    <dbReference type="NCBI Taxonomy" id="35708"/>
    <lineage>
        <taxon>Eukaryota</taxon>
        <taxon>Viridiplantae</taxon>
        <taxon>Streptophyta</taxon>
        <taxon>Embryophyta</taxon>
        <taxon>Tracheophyta</taxon>
        <taxon>Spermatophyta</taxon>
        <taxon>Magnoliopsida</taxon>
        <taxon>Liliopsida</taxon>
        <taxon>Poales</taxon>
        <taxon>Poaceae</taxon>
        <taxon>PACMAD clade</taxon>
        <taxon>Arundinoideae</taxon>
        <taxon>Arundineae</taxon>
        <taxon>Arundo</taxon>
    </lineage>
</organism>
<reference evidence="2" key="2">
    <citation type="journal article" date="2015" name="Data Brief">
        <title>Shoot transcriptome of the giant reed, Arundo donax.</title>
        <authorList>
            <person name="Barrero R.A."/>
            <person name="Guerrero F.D."/>
            <person name="Moolhuijzen P."/>
            <person name="Goolsby J.A."/>
            <person name="Tidwell J."/>
            <person name="Bellgard S.E."/>
            <person name="Bellgard M.I."/>
        </authorList>
    </citation>
    <scope>NUCLEOTIDE SEQUENCE</scope>
    <source>
        <tissue evidence="2">Shoot tissue taken approximately 20 cm above the soil surface</tissue>
    </source>
</reference>
<evidence type="ECO:0000256" key="1">
    <source>
        <dbReference type="SAM" id="MobiDB-lite"/>
    </source>
</evidence>
<reference evidence="2" key="1">
    <citation type="submission" date="2014-09" db="EMBL/GenBank/DDBJ databases">
        <authorList>
            <person name="Magalhaes I.L.F."/>
            <person name="Oliveira U."/>
            <person name="Santos F.R."/>
            <person name="Vidigal T.H.D.A."/>
            <person name="Brescovit A.D."/>
            <person name="Santos A.J."/>
        </authorList>
    </citation>
    <scope>NUCLEOTIDE SEQUENCE</scope>
    <source>
        <tissue evidence="2">Shoot tissue taken approximately 20 cm above the soil surface</tissue>
    </source>
</reference>
<sequence length="122" mass="13987">MLHHFNPHAPSFLFHQVSCTCMEERARSRRRKKRQEGKGRRGSSIKFSGAMPCPCPRVRAASAILPSGTEPKSPLVDLPLRPFILTRSCLFSSSLLSCTRWRRSLLLRKLRRSPLLCRRTLT</sequence>
<evidence type="ECO:0000313" key="2">
    <source>
        <dbReference type="EMBL" id="JAD95926.1"/>
    </source>
</evidence>